<dbReference type="PANTHER" id="PTHR47055">
    <property type="entry name" value="DDE_TNP_1_7 DOMAIN-CONTAINING PROTEIN"/>
    <property type="match status" value="1"/>
</dbReference>
<keyword evidence="4" id="KW-1185">Reference proteome</keyword>
<keyword evidence="1" id="KW-0812">Transmembrane</keyword>
<dbReference type="EMBL" id="VSRR010046622">
    <property type="protein sequence ID" value="MPC77744.1"/>
    <property type="molecule type" value="Genomic_DNA"/>
</dbReference>
<dbReference type="AlphaFoldDB" id="A0A5B7IAM1"/>
<evidence type="ECO:0000313" key="4">
    <source>
        <dbReference type="Proteomes" id="UP000324222"/>
    </source>
</evidence>
<dbReference type="InterPro" id="IPR052638">
    <property type="entry name" value="PiggyBac_TE-derived"/>
</dbReference>
<organism evidence="3 4">
    <name type="scientific">Portunus trituberculatus</name>
    <name type="common">Swimming crab</name>
    <name type="synonym">Neptunus trituberculatus</name>
    <dbReference type="NCBI Taxonomy" id="210409"/>
    <lineage>
        <taxon>Eukaryota</taxon>
        <taxon>Metazoa</taxon>
        <taxon>Ecdysozoa</taxon>
        <taxon>Arthropoda</taxon>
        <taxon>Crustacea</taxon>
        <taxon>Multicrustacea</taxon>
        <taxon>Malacostraca</taxon>
        <taxon>Eumalacostraca</taxon>
        <taxon>Eucarida</taxon>
        <taxon>Decapoda</taxon>
        <taxon>Pleocyemata</taxon>
        <taxon>Brachyura</taxon>
        <taxon>Eubrachyura</taxon>
        <taxon>Portunoidea</taxon>
        <taxon>Portunidae</taxon>
        <taxon>Portuninae</taxon>
        <taxon>Portunus</taxon>
    </lineage>
</organism>
<feature type="domain" description="PiggyBac transposable element-derived protein" evidence="2">
    <location>
        <begin position="2"/>
        <end position="141"/>
    </location>
</feature>
<dbReference type="OrthoDB" id="6366070at2759"/>
<dbReference type="InterPro" id="IPR029526">
    <property type="entry name" value="PGBD"/>
</dbReference>
<proteinExistence type="predicted"/>
<reference evidence="3 4" key="1">
    <citation type="submission" date="2019-05" db="EMBL/GenBank/DDBJ databases">
        <title>Another draft genome of Portunus trituberculatus and its Hox gene families provides insights of decapod evolution.</title>
        <authorList>
            <person name="Jeong J.-H."/>
            <person name="Song I."/>
            <person name="Kim S."/>
            <person name="Choi T."/>
            <person name="Kim D."/>
            <person name="Ryu S."/>
            <person name="Kim W."/>
        </authorList>
    </citation>
    <scope>NUCLEOTIDE SEQUENCE [LARGE SCALE GENOMIC DNA]</scope>
    <source>
        <tissue evidence="3">Muscle</tissue>
    </source>
</reference>
<keyword evidence="1" id="KW-0472">Membrane</keyword>
<gene>
    <name evidence="3" type="primary">PGBD4_11</name>
    <name evidence="3" type="ORF">E2C01_072209</name>
</gene>
<sequence length="141" mass="16632">MEHITYQTNLYATQKDINTTFKTTSDKVMNFVAILLYMGIIPANAVEDYWSMRTRIPQVADLMSSKRFWLMKRLIHFNDNSNTPGSIDRFFKVRPLFTFLSTAFRKEAQTPRQSVDEIMVAYKGKKAGNLRQYIQNRPHKW</sequence>
<name>A0A5B7IAM1_PORTR</name>
<dbReference type="Proteomes" id="UP000324222">
    <property type="component" value="Unassembled WGS sequence"/>
</dbReference>
<feature type="transmembrane region" description="Helical" evidence="1">
    <location>
        <begin position="28"/>
        <end position="46"/>
    </location>
</feature>
<accession>A0A5B7IAM1</accession>
<dbReference type="GO" id="GO:0043565">
    <property type="term" value="F:sequence-specific DNA binding"/>
    <property type="evidence" value="ECO:0007669"/>
    <property type="project" value="TreeGrafter"/>
</dbReference>
<evidence type="ECO:0000259" key="2">
    <source>
        <dbReference type="Pfam" id="PF13843"/>
    </source>
</evidence>
<comment type="caution">
    <text evidence="3">The sequence shown here is derived from an EMBL/GenBank/DDBJ whole genome shotgun (WGS) entry which is preliminary data.</text>
</comment>
<evidence type="ECO:0000256" key="1">
    <source>
        <dbReference type="SAM" id="Phobius"/>
    </source>
</evidence>
<dbReference type="Pfam" id="PF13843">
    <property type="entry name" value="DDE_Tnp_1_7"/>
    <property type="match status" value="1"/>
</dbReference>
<protein>
    <submittedName>
        <fullName evidence="3">PiggyBac transposable element-derived protein 4</fullName>
    </submittedName>
</protein>
<keyword evidence="1" id="KW-1133">Transmembrane helix</keyword>
<dbReference type="PANTHER" id="PTHR47055:SF3">
    <property type="entry name" value="PHORBOL-ESTER_DAG-TYPE DOMAIN-CONTAINING PROTEIN"/>
    <property type="match status" value="1"/>
</dbReference>
<evidence type="ECO:0000313" key="3">
    <source>
        <dbReference type="EMBL" id="MPC77744.1"/>
    </source>
</evidence>